<evidence type="ECO:0000256" key="7">
    <source>
        <dbReference type="ARBA" id="ARBA00023237"/>
    </source>
</evidence>
<sequence precursor="true">MTRASRRMALWGLVALLPAAALAQPVPLTLADATARAIERLPEVAIQRDAVTIAAQGETRAEAAYDSVLRIDSRVRTRTDPTNTLFVGAPEGALAPRTNSLQGSVAWSRLFESGATVTGTASTSLEKTNGLFFLLTPAYFTAVGVELRQPLMAGRRIDPQRRALKVSALDVSRSRAALQHLVAETVAAVERAYWAVQATSEDVRIRERSLALAEAQRDDTAVRIQAGIAAEAELAAPQAEIARRRADLVRAHDEAGRADIALRQLVAGTADSPAWTMAFDLVDEPPAAVAMEAVDALVKEALSRRPELTDVDAARQIAELDTALARERDRTQLDLVAAYNLRGLAGSENPDLFVPFPGGTVTVPDGLLGGYDDSLQNLFTHRFSDVYVGVSMALPIGRRAAKADVVVATLVERRTALLRDQVAQRIATEVRTAAAVLGAARERLDAAIALESASNDLLVAEQARFETGQSSNFFVLTRQTELAQAALSLTAARIEVARASTELLRATGRLLERRGITLDAPAPAGTPPGGPTARDMPDLSHAKPAALASTTDRTIAQGAWPVAPKGTAR</sequence>
<keyword evidence="5" id="KW-0812">Transmembrane</keyword>
<dbReference type="InterPro" id="IPR051906">
    <property type="entry name" value="TolC-like"/>
</dbReference>
<protein>
    <submittedName>
        <fullName evidence="10">Type I secretion outer membrane protein, TolC family</fullName>
    </submittedName>
</protein>
<dbReference type="STRING" id="1855912.LuPra_02874"/>
<reference evidence="11" key="2">
    <citation type="submission" date="2016-04" db="EMBL/GenBank/DDBJ databases">
        <title>First Complete Genome Sequence of a Subdivision 6 Acidobacterium.</title>
        <authorList>
            <person name="Huang S."/>
            <person name="Vieira S."/>
            <person name="Bunk B."/>
            <person name="Riedel T."/>
            <person name="Sproeer C."/>
            <person name="Overmann J."/>
        </authorList>
    </citation>
    <scope>NUCLEOTIDE SEQUENCE [LARGE SCALE GENOMIC DNA]</scope>
    <source>
        <strain evidence="11">DSM 100886 HEG_-6_39</strain>
    </source>
</reference>
<evidence type="ECO:0000256" key="6">
    <source>
        <dbReference type="ARBA" id="ARBA00023136"/>
    </source>
</evidence>
<dbReference type="GO" id="GO:0009279">
    <property type="term" value="C:cell outer membrane"/>
    <property type="evidence" value="ECO:0007669"/>
    <property type="project" value="UniProtKB-SubCell"/>
</dbReference>
<evidence type="ECO:0000256" key="5">
    <source>
        <dbReference type="ARBA" id="ARBA00022692"/>
    </source>
</evidence>
<evidence type="ECO:0000256" key="4">
    <source>
        <dbReference type="ARBA" id="ARBA00022452"/>
    </source>
</evidence>
<accession>A0A143PM25</accession>
<feature type="signal peptide" evidence="9">
    <location>
        <begin position="1"/>
        <end position="23"/>
    </location>
</feature>
<evidence type="ECO:0000256" key="9">
    <source>
        <dbReference type="SAM" id="SignalP"/>
    </source>
</evidence>
<dbReference type="OrthoDB" id="102194at2"/>
<dbReference type="GO" id="GO:0015562">
    <property type="term" value="F:efflux transmembrane transporter activity"/>
    <property type="evidence" value="ECO:0007669"/>
    <property type="project" value="InterPro"/>
</dbReference>
<evidence type="ECO:0000313" key="11">
    <source>
        <dbReference type="Proteomes" id="UP000076079"/>
    </source>
</evidence>
<evidence type="ECO:0000313" key="10">
    <source>
        <dbReference type="EMBL" id="AMY09652.1"/>
    </source>
</evidence>
<reference evidence="10 11" key="1">
    <citation type="journal article" date="2016" name="Genome Announc.">
        <title>First Complete Genome Sequence of a Subdivision 6 Acidobacterium Strain.</title>
        <authorList>
            <person name="Huang S."/>
            <person name="Vieira S."/>
            <person name="Bunk B."/>
            <person name="Riedel T."/>
            <person name="Sproer C."/>
            <person name="Overmann J."/>
        </authorList>
    </citation>
    <scope>NUCLEOTIDE SEQUENCE [LARGE SCALE GENOMIC DNA]</scope>
    <source>
        <strain evidence="11">DSM 100886 HEG_-6_39</strain>
    </source>
</reference>
<dbReference type="AlphaFoldDB" id="A0A143PM25"/>
<dbReference type="Pfam" id="PF02321">
    <property type="entry name" value="OEP"/>
    <property type="match status" value="1"/>
</dbReference>
<keyword evidence="9" id="KW-0732">Signal</keyword>
<comment type="subcellular location">
    <subcellularLocation>
        <location evidence="1">Cell outer membrane</location>
    </subcellularLocation>
</comment>
<evidence type="ECO:0000256" key="1">
    <source>
        <dbReference type="ARBA" id="ARBA00004442"/>
    </source>
</evidence>
<evidence type="ECO:0000256" key="3">
    <source>
        <dbReference type="ARBA" id="ARBA00022448"/>
    </source>
</evidence>
<keyword evidence="7" id="KW-0998">Cell outer membrane</keyword>
<dbReference type="RefSeq" id="WP_110171387.1">
    <property type="nucleotide sequence ID" value="NZ_CP015136.1"/>
</dbReference>
<dbReference type="KEGG" id="abac:LuPra_02874"/>
<keyword evidence="6" id="KW-0472">Membrane</keyword>
<organism evidence="10 11">
    <name type="scientific">Luteitalea pratensis</name>
    <dbReference type="NCBI Taxonomy" id="1855912"/>
    <lineage>
        <taxon>Bacteria</taxon>
        <taxon>Pseudomonadati</taxon>
        <taxon>Acidobacteriota</taxon>
        <taxon>Vicinamibacteria</taxon>
        <taxon>Vicinamibacterales</taxon>
        <taxon>Vicinamibacteraceae</taxon>
        <taxon>Luteitalea</taxon>
    </lineage>
</organism>
<dbReference type="SUPFAM" id="SSF56954">
    <property type="entry name" value="Outer membrane efflux proteins (OEP)"/>
    <property type="match status" value="1"/>
</dbReference>
<proteinExistence type="inferred from homology"/>
<comment type="similarity">
    <text evidence="2">Belongs to the outer membrane factor (OMF) (TC 1.B.17) family.</text>
</comment>
<gene>
    <name evidence="10" type="ORF">LuPra_02874</name>
</gene>
<dbReference type="EMBL" id="CP015136">
    <property type="protein sequence ID" value="AMY09652.1"/>
    <property type="molecule type" value="Genomic_DNA"/>
</dbReference>
<dbReference type="GO" id="GO:1990281">
    <property type="term" value="C:efflux pump complex"/>
    <property type="evidence" value="ECO:0007669"/>
    <property type="project" value="TreeGrafter"/>
</dbReference>
<evidence type="ECO:0000256" key="2">
    <source>
        <dbReference type="ARBA" id="ARBA00007613"/>
    </source>
</evidence>
<feature type="chain" id="PRO_5007511703" evidence="9">
    <location>
        <begin position="24"/>
        <end position="569"/>
    </location>
</feature>
<dbReference type="Proteomes" id="UP000076079">
    <property type="component" value="Chromosome"/>
</dbReference>
<keyword evidence="3" id="KW-0813">Transport</keyword>
<dbReference type="Gene3D" id="1.20.1600.10">
    <property type="entry name" value="Outer membrane efflux proteins (OEP)"/>
    <property type="match status" value="1"/>
</dbReference>
<dbReference type="PANTHER" id="PTHR30026">
    <property type="entry name" value="OUTER MEMBRANE PROTEIN TOLC"/>
    <property type="match status" value="1"/>
</dbReference>
<name>A0A143PM25_LUTPR</name>
<dbReference type="InterPro" id="IPR003423">
    <property type="entry name" value="OMP_efflux"/>
</dbReference>
<keyword evidence="4" id="KW-1134">Transmembrane beta strand</keyword>
<dbReference type="GO" id="GO:0015288">
    <property type="term" value="F:porin activity"/>
    <property type="evidence" value="ECO:0007669"/>
    <property type="project" value="TreeGrafter"/>
</dbReference>
<dbReference type="PANTHER" id="PTHR30026:SF23">
    <property type="entry name" value="TO APRF-PUTATIVE OUTER MEMBRANE EFFLUX PROTEIN OR SECRETED ALKALINE PHOSPHATASE-RELATED"/>
    <property type="match status" value="1"/>
</dbReference>
<feature type="region of interest" description="Disordered" evidence="8">
    <location>
        <begin position="515"/>
        <end position="569"/>
    </location>
</feature>
<keyword evidence="11" id="KW-1185">Reference proteome</keyword>
<evidence type="ECO:0000256" key="8">
    <source>
        <dbReference type="SAM" id="MobiDB-lite"/>
    </source>
</evidence>